<dbReference type="InterPro" id="IPR008271">
    <property type="entry name" value="Ser/Thr_kinase_AS"/>
</dbReference>
<dbReference type="Gene3D" id="1.10.510.10">
    <property type="entry name" value="Transferase(Phosphotransferase) domain 1"/>
    <property type="match status" value="1"/>
</dbReference>
<sequence length="89" mass="9804">MCVILTWSRGMKVFLDAARGPAFLHGSEMLVIYTDFKTSNILLDTLSEFGLAKIKPIGDQTHTSTRVMDTYGFAAPKYVITGESNSTLL</sequence>
<dbReference type="InterPro" id="IPR050823">
    <property type="entry name" value="Plant_Ser_Thr_Prot_Kinase"/>
</dbReference>
<dbReference type="InterPro" id="IPR011009">
    <property type="entry name" value="Kinase-like_dom_sf"/>
</dbReference>
<dbReference type="PANTHER" id="PTHR45621">
    <property type="entry name" value="OS01G0588500 PROTEIN-RELATED"/>
    <property type="match status" value="1"/>
</dbReference>
<dbReference type="GO" id="GO:0004672">
    <property type="term" value="F:protein kinase activity"/>
    <property type="evidence" value="ECO:0007669"/>
    <property type="project" value="InterPro"/>
</dbReference>
<dbReference type="Proteomes" id="UP000222542">
    <property type="component" value="Unassembled WGS sequence"/>
</dbReference>
<dbReference type="GO" id="GO:0005524">
    <property type="term" value="F:ATP binding"/>
    <property type="evidence" value="ECO:0007669"/>
    <property type="project" value="InterPro"/>
</dbReference>
<proteinExistence type="predicted"/>
<gene>
    <name evidence="2" type="ORF">T459_29987</name>
</gene>
<evidence type="ECO:0000313" key="3">
    <source>
        <dbReference type="Proteomes" id="UP000222542"/>
    </source>
</evidence>
<organism evidence="2 3">
    <name type="scientific">Capsicum annuum</name>
    <name type="common">Capsicum pepper</name>
    <dbReference type="NCBI Taxonomy" id="4072"/>
    <lineage>
        <taxon>Eukaryota</taxon>
        <taxon>Viridiplantae</taxon>
        <taxon>Streptophyta</taxon>
        <taxon>Embryophyta</taxon>
        <taxon>Tracheophyta</taxon>
        <taxon>Spermatophyta</taxon>
        <taxon>Magnoliopsida</taxon>
        <taxon>eudicotyledons</taxon>
        <taxon>Gunneridae</taxon>
        <taxon>Pentapetalae</taxon>
        <taxon>asterids</taxon>
        <taxon>lamiids</taxon>
        <taxon>Solanales</taxon>
        <taxon>Solanaceae</taxon>
        <taxon>Solanoideae</taxon>
        <taxon>Capsiceae</taxon>
        <taxon>Capsicum</taxon>
    </lineage>
</organism>
<dbReference type="PROSITE" id="PS50011">
    <property type="entry name" value="PROTEIN_KINASE_DOM"/>
    <property type="match status" value="1"/>
</dbReference>
<dbReference type="AlphaFoldDB" id="A0A2G2Y760"/>
<keyword evidence="3" id="KW-1185">Reference proteome</keyword>
<reference evidence="2 3" key="2">
    <citation type="journal article" date="2017" name="Genome Biol.">
        <title>New reference genome sequences of hot pepper reveal the massive evolution of plant disease-resistance genes by retroduplication.</title>
        <authorList>
            <person name="Kim S."/>
            <person name="Park J."/>
            <person name="Yeom S.I."/>
            <person name="Kim Y.M."/>
            <person name="Seo E."/>
            <person name="Kim K.T."/>
            <person name="Kim M.S."/>
            <person name="Lee J.M."/>
            <person name="Cheong K."/>
            <person name="Shin H.S."/>
            <person name="Kim S.B."/>
            <person name="Han K."/>
            <person name="Lee J."/>
            <person name="Park M."/>
            <person name="Lee H.A."/>
            <person name="Lee H.Y."/>
            <person name="Lee Y."/>
            <person name="Oh S."/>
            <person name="Lee J.H."/>
            <person name="Choi E."/>
            <person name="Choi E."/>
            <person name="Lee S.E."/>
            <person name="Jeon J."/>
            <person name="Kim H."/>
            <person name="Choi G."/>
            <person name="Song H."/>
            <person name="Lee J."/>
            <person name="Lee S.C."/>
            <person name="Kwon J.K."/>
            <person name="Lee H.Y."/>
            <person name="Koo N."/>
            <person name="Hong Y."/>
            <person name="Kim R.W."/>
            <person name="Kang W.H."/>
            <person name="Huh J.H."/>
            <person name="Kang B.C."/>
            <person name="Yang T.J."/>
            <person name="Lee Y.H."/>
            <person name="Bennetzen J.L."/>
            <person name="Choi D."/>
        </authorList>
    </citation>
    <scope>NUCLEOTIDE SEQUENCE [LARGE SCALE GENOMIC DNA]</scope>
    <source>
        <strain evidence="3">cv. CM334</strain>
    </source>
</reference>
<protein>
    <recommendedName>
        <fullName evidence="1">Protein kinase domain-containing protein</fullName>
    </recommendedName>
</protein>
<dbReference type="SUPFAM" id="SSF56112">
    <property type="entry name" value="Protein kinase-like (PK-like)"/>
    <property type="match status" value="1"/>
</dbReference>
<name>A0A2G2Y760_CAPAN</name>
<evidence type="ECO:0000259" key="1">
    <source>
        <dbReference type="PROSITE" id="PS50011"/>
    </source>
</evidence>
<comment type="caution">
    <text evidence="2">The sequence shown here is derived from an EMBL/GenBank/DDBJ whole genome shotgun (WGS) entry which is preliminary data.</text>
</comment>
<dbReference type="PROSITE" id="PS00108">
    <property type="entry name" value="PROTEIN_KINASE_ST"/>
    <property type="match status" value="1"/>
</dbReference>
<reference evidence="2 3" key="1">
    <citation type="journal article" date="2014" name="Nat. Genet.">
        <title>Genome sequence of the hot pepper provides insights into the evolution of pungency in Capsicum species.</title>
        <authorList>
            <person name="Kim S."/>
            <person name="Park M."/>
            <person name="Yeom S.I."/>
            <person name="Kim Y.M."/>
            <person name="Lee J.M."/>
            <person name="Lee H.A."/>
            <person name="Seo E."/>
            <person name="Choi J."/>
            <person name="Cheong K."/>
            <person name="Kim K.T."/>
            <person name="Jung K."/>
            <person name="Lee G.W."/>
            <person name="Oh S.K."/>
            <person name="Bae C."/>
            <person name="Kim S.B."/>
            <person name="Lee H.Y."/>
            <person name="Kim S.Y."/>
            <person name="Kim M.S."/>
            <person name="Kang B.C."/>
            <person name="Jo Y.D."/>
            <person name="Yang H.B."/>
            <person name="Jeong H.J."/>
            <person name="Kang W.H."/>
            <person name="Kwon J.K."/>
            <person name="Shin C."/>
            <person name="Lim J.Y."/>
            <person name="Park J.H."/>
            <person name="Huh J.H."/>
            <person name="Kim J.S."/>
            <person name="Kim B.D."/>
            <person name="Cohen O."/>
            <person name="Paran I."/>
            <person name="Suh M.C."/>
            <person name="Lee S.B."/>
            <person name="Kim Y.K."/>
            <person name="Shin Y."/>
            <person name="Noh S.J."/>
            <person name="Park J."/>
            <person name="Seo Y.S."/>
            <person name="Kwon S.Y."/>
            <person name="Kim H.A."/>
            <person name="Park J.M."/>
            <person name="Kim H.J."/>
            <person name="Choi S.B."/>
            <person name="Bosland P.W."/>
            <person name="Reeves G."/>
            <person name="Jo S.H."/>
            <person name="Lee B.W."/>
            <person name="Cho H.T."/>
            <person name="Choi H.S."/>
            <person name="Lee M.S."/>
            <person name="Yu Y."/>
            <person name="Do Choi Y."/>
            <person name="Park B.S."/>
            <person name="van Deynze A."/>
            <person name="Ashrafi H."/>
            <person name="Hill T."/>
            <person name="Kim W.T."/>
            <person name="Pai H.S."/>
            <person name="Ahn H.K."/>
            <person name="Yeam I."/>
            <person name="Giovannoni J.J."/>
            <person name="Rose J.K."/>
            <person name="Sorensen I."/>
            <person name="Lee S.J."/>
            <person name="Kim R.W."/>
            <person name="Choi I.Y."/>
            <person name="Choi B.S."/>
            <person name="Lim J.S."/>
            <person name="Lee Y.H."/>
            <person name="Choi D."/>
        </authorList>
    </citation>
    <scope>NUCLEOTIDE SEQUENCE [LARGE SCALE GENOMIC DNA]</scope>
    <source>
        <strain evidence="3">cv. CM334</strain>
    </source>
</reference>
<dbReference type="EMBL" id="AYRZ02000012">
    <property type="protein sequence ID" value="PHT65562.1"/>
    <property type="molecule type" value="Genomic_DNA"/>
</dbReference>
<feature type="domain" description="Protein kinase" evidence="1">
    <location>
        <begin position="1"/>
        <end position="89"/>
    </location>
</feature>
<accession>A0A2G2Y760</accession>
<evidence type="ECO:0000313" key="2">
    <source>
        <dbReference type="EMBL" id="PHT65562.1"/>
    </source>
</evidence>
<dbReference type="InterPro" id="IPR000719">
    <property type="entry name" value="Prot_kinase_dom"/>
</dbReference>
<dbReference type="Gramene" id="PHT65562">
    <property type="protein sequence ID" value="PHT65562"/>
    <property type="gene ID" value="T459_29987"/>
</dbReference>